<organism evidence="2 3">
    <name type="scientific">Orchesella dallaii</name>
    <dbReference type="NCBI Taxonomy" id="48710"/>
    <lineage>
        <taxon>Eukaryota</taxon>
        <taxon>Metazoa</taxon>
        <taxon>Ecdysozoa</taxon>
        <taxon>Arthropoda</taxon>
        <taxon>Hexapoda</taxon>
        <taxon>Collembola</taxon>
        <taxon>Entomobryomorpha</taxon>
        <taxon>Entomobryoidea</taxon>
        <taxon>Orchesellidae</taxon>
        <taxon>Orchesellinae</taxon>
        <taxon>Orchesella</taxon>
    </lineage>
</organism>
<gene>
    <name evidence="2" type="ORF">ODALV1_LOCUS6537</name>
</gene>
<evidence type="ECO:0000256" key="1">
    <source>
        <dbReference type="SAM" id="MobiDB-lite"/>
    </source>
</evidence>
<accession>A0ABP1Q2D1</accession>
<keyword evidence="3" id="KW-1185">Reference proteome</keyword>
<comment type="caution">
    <text evidence="2">The sequence shown here is derived from an EMBL/GenBank/DDBJ whole genome shotgun (WGS) entry which is preliminary data.</text>
</comment>
<feature type="region of interest" description="Disordered" evidence="1">
    <location>
        <begin position="61"/>
        <end position="84"/>
    </location>
</feature>
<protein>
    <submittedName>
        <fullName evidence="2">Uncharacterized protein</fullName>
    </submittedName>
</protein>
<dbReference type="Proteomes" id="UP001642540">
    <property type="component" value="Unassembled WGS sequence"/>
</dbReference>
<proteinExistence type="predicted"/>
<evidence type="ECO:0000313" key="2">
    <source>
        <dbReference type="EMBL" id="CAL8086774.1"/>
    </source>
</evidence>
<sequence>MDWRALTRNKCLLSIYSNSLNLIISKDARKNEGKMQVIPFVVKFHFWQGAPRSVSTYHLSGGKKADVHDDDDTDKNVKKKKKKSIKSNHHWSNGALLFSSCLVATSNKGEEGSSDDEVDCVGNGHDSLPFFAIRATATGLLMIVIVVGE</sequence>
<name>A0ABP1Q2D1_9HEXA</name>
<dbReference type="EMBL" id="CAXLJM020000020">
    <property type="protein sequence ID" value="CAL8086774.1"/>
    <property type="molecule type" value="Genomic_DNA"/>
</dbReference>
<reference evidence="2 3" key="1">
    <citation type="submission" date="2024-08" db="EMBL/GenBank/DDBJ databases">
        <authorList>
            <person name="Cucini C."/>
            <person name="Frati F."/>
        </authorList>
    </citation>
    <scope>NUCLEOTIDE SEQUENCE [LARGE SCALE GENOMIC DNA]</scope>
</reference>
<evidence type="ECO:0000313" key="3">
    <source>
        <dbReference type="Proteomes" id="UP001642540"/>
    </source>
</evidence>